<name>A0ABU1H788_9GAMM</name>
<reference evidence="1 2" key="1">
    <citation type="submission" date="2023-04" db="EMBL/GenBank/DDBJ databases">
        <title>A long-awaited taxogenomic arrangement of the family Halomonadaceae.</title>
        <authorList>
            <person name="De La Haba R."/>
            <person name="Chuvochina M."/>
            <person name="Wittouck S."/>
            <person name="Arahal D.R."/>
            <person name="Sanchez-Porro C."/>
            <person name="Hugenholtz P."/>
            <person name="Ventosa A."/>
        </authorList>
    </citation>
    <scope>NUCLEOTIDE SEQUENCE [LARGE SCALE GENOMIC DNA]</scope>
    <source>
        <strain evidence="1 2">DSM 21020</strain>
    </source>
</reference>
<dbReference type="Proteomes" id="UP001254564">
    <property type="component" value="Unassembled WGS sequence"/>
</dbReference>
<organism evidence="1 2">
    <name type="scientific">Vreelandella vilamensis</name>
    <dbReference type="NCBI Taxonomy" id="531309"/>
    <lineage>
        <taxon>Bacteria</taxon>
        <taxon>Pseudomonadati</taxon>
        <taxon>Pseudomonadota</taxon>
        <taxon>Gammaproteobacteria</taxon>
        <taxon>Oceanospirillales</taxon>
        <taxon>Halomonadaceae</taxon>
        <taxon>Vreelandella</taxon>
    </lineage>
</organism>
<dbReference type="EMBL" id="JARWAN010000024">
    <property type="protein sequence ID" value="MDR5899980.1"/>
    <property type="molecule type" value="Genomic_DNA"/>
</dbReference>
<keyword evidence="2" id="KW-1185">Reference proteome</keyword>
<protein>
    <submittedName>
        <fullName evidence="1">Uncharacterized protein</fullName>
    </submittedName>
</protein>
<gene>
    <name evidence="1" type="ORF">QC823_13390</name>
</gene>
<accession>A0ABU1H788</accession>
<comment type="caution">
    <text evidence="1">The sequence shown here is derived from an EMBL/GenBank/DDBJ whole genome shotgun (WGS) entry which is preliminary data.</text>
</comment>
<dbReference type="RefSeq" id="WP_309656858.1">
    <property type="nucleotide sequence ID" value="NZ_JARWAN010000024.1"/>
</dbReference>
<sequence length="90" mass="9703">MQSEATIEARRLSASLRSINANAAESAHTVSLALQSNPNHHTLMGAAAMLETIEQQLPPGTLAALIRVRLVRLQWLVNSLLDNNQLPPVG</sequence>
<evidence type="ECO:0000313" key="2">
    <source>
        <dbReference type="Proteomes" id="UP001254564"/>
    </source>
</evidence>
<proteinExistence type="predicted"/>
<evidence type="ECO:0000313" key="1">
    <source>
        <dbReference type="EMBL" id="MDR5899980.1"/>
    </source>
</evidence>